<keyword evidence="4" id="KW-0443">Lipid metabolism</keyword>
<feature type="domain" description="PLD phosphodiesterase" evidence="5">
    <location>
        <begin position="166"/>
        <end position="193"/>
    </location>
</feature>
<keyword evidence="2" id="KW-0677">Repeat</keyword>
<evidence type="ECO:0000256" key="4">
    <source>
        <dbReference type="ARBA" id="ARBA00023098"/>
    </source>
</evidence>
<evidence type="ECO:0000256" key="2">
    <source>
        <dbReference type="ARBA" id="ARBA00022737"/>
    </source>
</evidence>
<evidence type="ECO:0000313" key="6">
    <source>
        <dbReference type="EMBL" id="GHO59365.1"/>
    </source>
</evidence>
<dbReference type="Proteomes" id="UP000654345">
    <property type="component" value="Unassembled WGS sequence"/>
</dbReference>
<gene>
    <name evidence="6" type="ORF">KSB_78400</name>
</gene>
<keyword evidence="7" id="KW-1185">Reference proteome</keyword>
<dbReference type="InterPro" id="IPR015679">
    <property type="entry name" value="PLipase_D_fam"/>
</dbReference>
<accession>A0ABQ3V4G4</accession>
<evidence type="ECO:0000259" key="5">
    <source>
        <dbReference type="PROSITE" id="PS50035"/>
    </source>
</evidence>
<dbReference type="InterPro" id="IPR025202">
    <property type="entry name" value="PLD-like_dom"/>
</dbReference>
<dbReference type="PANTHER" id="PTHR18896">
    <property type="entry name" value="PHOSPHOLIPASE D"/>
    <property type="match status" value="1"/>
</dbReference>
<dbReference type="PROSITE" id="PS50035">
    <property type="entry name" value="PLD"/>
    <property type="match status" value="2"/>
</dbReference>
<dbReference type="InterPro" id="IPR001736">
    <property type="entry name" value="PLipase_D/transphosphatidylase"/>
</dbReference>
<dbReference type="SUPFAM" id="SSF56024">
    <property type="entry name" value="Phospholipase D/nuclease"/>
    <property type="match status" value="2"/>
</dbReference>
<dbReference type="Gene3D" id="3.30.870.10">
    <property type="entry name" value="Endonuclease Chain A"/>
    <property type="match status" value="2"/>
</dbReference>
<dbReference type="EMBL" id="BNJG01000003">
    <property type="protein sequence ID" value="GHO59365.1"/>
    <property type="molecule type" value="Genomic_DNA"/>
</dbReference>
<dbReference type="RefSeq" id="WP_201375557.1">
    <property type="nucleotide sequence ID" value="NZ_BNJG01000003.1"/>
</dbReference>
<dbReference type="SMART" id="SM00155">
    <property type="entry name" value="PLDc"/>
    <property type="match status" value="2"/>
</dbReference>
<organism evidence="6 7">
    <name type="scientific">Ktedonobacter robiniae</name>
    <dbReference type="NCBI Taxonomy" id="2778365"/>
    <lineage>
        <taxon>Bacteria</taxon>
        <taxon>Bacillati</taxon>
        <taxon>Chloroflexota</taxon>
        <taxon>Ktedonobacteria</taxon>
        <taxon>Ktedonobacterales</taxon>
        <taxon>Ktedonobacteraceae</taxon>
        <taxon>Ktedonobacter</taxon>
    </lineage>
</organism>
<evidence type="ECO:0000256" key="1">
    <source>
        <dbReference type="ARBA" id="ARBA00000798"/>
    </source>
</evidence>
<sequence length="565" mass="63810">MTQEANINTQQRDWWAQGDTPARANDSLVTYLVDGRQAMWTICRHCIKAQKYIYLANWGMTAKMELVRGDDYLGGPDGSPQRTALIEGLRAEDFSEADIQFWLTHNLSVQAVLGYARSKGVEVKVLLWHSQEAFSHYQPLETKQELEAVGVHCILDDSARGLVHHPVESLHQKTAVIDGTHAFVGGVDLLIEKQGDYDRWDTPMHAFNTPLRLNEQQKTPHPWHDVHSLIEGCAAGDVELNFRQRWNDVVARQRLDTSFTIPERPLPSPVQGAQTVQVVRTIPQHTYDFDPDPGLQDIAQVYAKALGNIQRFAYLENQYLWLRTFIGVDLPLMGSDSPDMETNLRTLGAALQRGAFASIILPDHPNVGRAFSDAGLQRLHTEAPRAFEEGRFEAFCLGSSGQIDGKTHYRPIYVHAKVAIIDDLWSTVGSANLNNRGMRDDTEINVAVLDSRLARNLRLLLQGEHLGLVQDADLFVLSRLLGRQRLSASEQERAVYIHDYLEERLGEPRAALQAMHECAWNNLQRYKENQPLIGHLLPYLSAAEAANQGLNFREEHGWLEEEAQK</sequence>
<comment type="catalytic activity">
    <reaction evidence="1">
        <text>a 1,2-diacyl-sn-glycero-3-phosphocholine + H2O = a 1,2-diacyl-sn-glycero-3-phosphate + choline + H(+)</text>
        <dbReference type="Rhea" id="RHEA:14445"/>
        <dbReference type="ChEBI" id="CHEBI:15354"/>
        <dbReference type="ChEBI" id="CHEBI:15377"/>
        <dbReference type="ChEBI" id="CHEBI:15378"/>
        <dbReference type="ChEBI" id="CHEBI:57643"/>
        <dbReference type="ChEBI" id="CHEBI:58608"/>
        <dbReference type="EC" id="3.1.4.4"/>
    </reaction>
</comment>
<dbReference type="PANTHER" id="PTHR18896:SF76">
    <property type="entry name" value="PHOSPHOLIPASE"/>
    <property type="match status" value="1"/>
</dbReference>
<evidence type="ECO:0000256" key="3">
    <source>
        <dbReference type="ARBA" id="ARBA00022801"/>
    </source>
</evidence>
<protein>
    <submittedName>
        <fullName evidence="6">Phospholipase</fullName>
    </submittedName>
</protein>
<evidence type="ECO:0000313" key="7">
    <source>
        <dbReference type="Proteomes" id="UP000654345"/>
    </source>
</evidence>
<dbReference type="CDD" id="cd09105">
    <property type="entry name" value="PLDc_vPLD1_2_like_2"/>
    <property type="match status" value="1"/>
</dbReference>
<feature type="domain" description="PLD phosphodiesterase" evidence="5">
    <location>
        <begin position="410"/>
        <end position="437"/>
    </location>
</feature>
<reference evidence="6 7" key="1">
    <citation type="journal article" date="2021" name="Int. J. Syst. Evol. Microbiol.">
        <title>Reticulibacter mediterranei gen. nov., sp. nov., within the new family Reticulibacteraceae fam. nov., and Ktedonospora formicarum gen. nov., sp. nov., Ktedonobacter robiniae sp. nov., Dictyobacter formicarum sp. nov. and Dictyobacter arantiisoli sp. nov., belonging to the class Ktedonobacteria.</title>
        <authorList>
            <person name="Yabe S."/>
            <person name="Zheng Y."/>
            <person name="Wang C.M."/>
            <person name="Sakai Y."/>
            <person name="Abe K."/>
            <person name="Yokota A."/>
            <person name="Donadio S."/>
            <person name="Cavaletti L."/>
            <person name="Monciardini P."/>
        </authorList>
    </citation>
    <scope>NUCLEOTIDE SEQUENCE [LARGE SCALE GENOMIC DNA]</scope>
    <source>
        <strain evidence="6 7">SOSP1-30</strain>
    </source>
</reference>
<dbReference type="Pfam" id="PF13091">
    <property type="entry name" value="PLDc_2"/>
    <property type="match status" value="1"/>
</dbReference>
<name>A0ABQ3V4G4_9CHLR</name>
<keyword evidence="3" id="KW-0378">Hydrolase</keyword>
<proteinExistence type="predicted"/>
<comment type="caution">
    <text evidence="6">The sequence shown here is derived from an EMBL/GenBank/DDBJ whole genome shotgun (WGS) entry which is preliminary data.</text>
</comment>